<reference evidence="1 2" key="1">
    <citation type="journal article" date="2014" name="Genome Announc.">
        <title>Draft Genome Sequences of Two Vibrionaceae Species, Vibrio ponticus C121 and Photobacterium aphoticum C119, Isolated as Coral Reef Microbiota.</title>
        <authorList>
            <person name="Al-saari N."/>
            <person name="Meirelles P.M."/>
            <person name="Mino S."/>
            <person name="Suda W."/>
            <person name="Oshima K."/>
            <person name="Hattori M."/>
            <person name="Ohkuma M."/>
            <person name="Thompson F.L."/>
            <person name="Gomez-Gil B."/>
            <person name="Sawabe T."/>
            <person name="Sawabe T."/>
        </authorList>
    </citation>
    <scope>NUCLEOTIDE SEQUENCE [LARGE SCALE GENOMIC DNA]</scope>
    <source>
        <strain evidence="1 2">JCM 19237</strain>
    </source>
</reference>
<dbReference type="STRING" id="754436.JCM19237_264"/>
<dbReference type="GO" id="GO:0009007">
    <property type="term" value="F:site-specific DNA-methyltransferase (adenine-specific) activity"/>
    <property type="evidence" value="ECO:0007669"/>
    <property type="project" value="InterPro"/>
</dbReference>
<sequence length="125" mass="14660">MSLKGKKIVGFDALQLDWPNDWWCNPPFDRKQEFITHAHKQAKAGRSGMMLLPYEAITGWWRRLVEGKANAVYIPDGRYHFYEIDGETERGGVNFGSVFVLFTPHFIKVTQRIDFERYFATKDKK</sequence>
<dbReference type="Proteomes" id="UP000029227">
    <property type="component" value="Unassembled WGS sequence"/>
</dbReference>
<proteinExistence type="predicted"/>
<protein>
    <submittedName>
        <fullName evidence="1">Uncharacterized protein</fullName>
    </submittedName>
</protein>
<dbReference type="Pfam" id="PF05869">
    <property type="entry name" value="Dam"/>
    <property type="match status" value="1"/>
</dbReference>
<dbReference type="eggNOG" id="ENOG5030VVN">
    <property type="taxonomic scope" value="Bacteria"/>
</dbReference>
<dbReference type="AlphaFoldDB" id="A0A090R1A2"/>
<organism evidence="1 2">
    <name type="scientific">Photobacterium aphoticum</name>
    <dbReference type="NCBI Taxonomy" id="754436"/>
    <lineage>
        <taxon>Bacteria</taxon>
        <taxon>Pseudomonadati</taxon>
        <taxon>Pseudomonadota</taxon>
        <taxon>Gammaproteobacteria</taxon>
        <taxon>Vibrionales</taxon>
        <taxon>Vibrionaceae</taxon>
        <taxon>Photobacterium</taxon>
    </lineage>
</organism>
<accession>A0A090R1A2</accession>
<dbReference type="GO" id="GO:0009307">
    <property type="term" value="P:DNA restriction-modification system"/>
    <property type="evidence" value="ECO:0007669"/>
    <property type="project" value="InterPro"/>
</dbReference>
<dbReference type="EMBL" id="BBMN01000020">
    <property type="protein sequence ID" value="GAL07884.1"/>
    <property type="molecule type" value="Genomic_DNA"/>
</dbReference>
<comment type="caution">
    <text evidence="1">The sequence shown here is derived from an EMBL/GenBank/DDBJ whole genome shotgun (WGS) entry which is preliminary data.</text>
</comment>
<gene>
    <name evidence="1" type="ORF">JCM19237_264</name>
</gene>
<dbReference type="GO" id="GO:0003677">
    <property type="term" value="F:DNA binding"/>
    <property type="evidence" value="ECO:0007669"/>
    <property type="project" value="InterPro"/>
</dbReference>
<evidence type="ECO:0000313" key="2">
    <source>
        <dbReference type="Proteomes" id="UP000029227"/>
    </source>
</evidence>
<evidence type="ECO:0000313" key="1">
    <source>
        <dbReference type="EMBL" id="GAL07884.1"/>
    </source>
</evidence>
<dbReference type="InterPro" id="IPR008593">
    <property type="entry name" value="Dam_MeTrfase"/>
</dbReference>
<name>A0A090R1A2_9GAMM</name>